<feature type="domain" description="Motility protein B-like N-terminal" evidence="5">
    <location>
        <begin position="29"/>
        <end position="61"/>
    </location>
</feature>
<feature type="compositionally biased region" description="Low complexity" evidence="3">
    <location>
        <begin position="275"/>
        <end position="289"/>
    </location>
</feature>
<dbReference type="Proteomes" id="UP000632498">
    <property type="component" value="Unassembled WGS sequence"/>
</dbReference>
<dbReference type="EMBL" id="BMHV01000004">
    <property type="protein sequence ID" value="GGF56477.1"/>
    <property type="molecule type" value="Genomic_DNA"/>
</dbReference>
<dbReference type="InterPro" id="IPR036737">
    <property type="entry name" value="OmpA-like_sf"/>
</dbReference>
<organism evidence="6 7">
    <name type="scientific">Terasakiella brassicae</name>
    <dbReference type="NCBI Taxonomy" id="1634917"/>
    <lineage>
        <taxon>Bacteria</taxon>
        <taxon>Pseudomonadati</taxon>
        <taxon>Pseudomonadota</taxon>
        <taxon>Alphaproteobacteria</taxon>
        <taxon>Rhodospirillales</taxon>
        <taxon>Terasakiellaceae</taxon>
        <taxon>Terasakiella</taxon>
    </lineage>
</organism>
<dbReference type="GO" id="GO:0016020">
    <property type="term" value="C:membrane"/>
    <property type="evidence" value="ECO:0007669"/>
    <property type="project" value="UniProtKB-SubCell"/>
</dbReference>
<evidence type="ECO:0000313" key="7">
    <source>
        <dbReference type="Proteomes" id="UP000632498"/>
    </source>
</evidence>
<dbReference type="RefSeq" id="WP_188661780.1">
    <property type="nucleotide sequence ID" value="NZ_BMHV01000004.1"/>
</dbReference>
<keyword evidence="4" id="KW-0812">Transmembrane</keyword>
<evidence type="ECO:0000256" key="4">
    <source>
        <dbReference type="SAM" id="Phobius"/>
    </source>
</evidence>
<feature type="compositionally biased region" description="Polar residues" evidence="3">
    <location>
        <begin position="252"/>
        <end position="263"/>
    </location>
</feature>
<comment type="caution">
    <text evidence="6">The sequence shown here is derived from an EMBL/GenBank/DDBJ whole genome shotgun (WGS) entry which is preliminary data.</text>
</comment>
<reference evidence="6" key="1">
    <citation type="journal article" date="2014" name="Int. J. Syst. Evol. Microbiol.">
        <title>Complete genome sequence of Corynebacterium casei LMG S-19264T (=DSM 44701T), isolated from a smear-ripened cheese.</title>
        <authorList>
            <consortium name="US DOE Joint Genome Institute (JGI-PGF)"/>
            <person name="Walter F."/>
            <person name="Albersmeier A."/>
            <person name="Kalinowski J."/>
            <person name="Ruckert C."/>
        </authorList>
    </citation>
    <scope>NUCLEOTIDE SEQUENCE</scope>
    <source>
        <strain evidence="6">CGMCC 1.15254</strain>
    </source>
</reference>
<keyword evidence="4" id="KW-1133">Transmembrane helix</keyword>
<gene>
    <name evidence="6" type="ORF">GCM10011332_07480</name>
</gene>
<feature type="transmembrane region" description="Helical" evidence="4">
    <location>
        <begin position="21"/>
        <end position="42"/>
    </location>
</feature>
<evidence type="ECO:0000313" key="6">
    <source>
        <dbReference type="EMBL" id="GGF56477.1"/>
    </source>
</evidence>
<name>A0A917BRQ4_9PROT</name>
<proteinExistence type="predicted"/>
<evidence type="ECO:0000256" key="2">
    <source>
        <dbReference type="ARBA" id="ARBA00023136"/>
    </source>
</evidence>
<comment type="subcellular location">
    <subcellularLocation>
        <location evidence="1">Membrane</location>
    </subcellularLocation>
</comment>
<keyword evidence="2 4" id="KW-0472">Membrane</keyword>
<evidence type="ECO:0000256" key="1">
    <source>
        <dbReference type="ARBA" id="ARBA00004370"/>
    </source>
</evidence>
<dbReference type="SUPFAM" id="SSF103088">
    <property type="entry name" value="OmpA-like"/>
    <property type="match status" value="1"/>
</dbReference>
<dbReference type="InterPro" id="IPR025713">
    <property type="entry name" value="MotB-like_N_dom"/>
</dbReference>
<dbReference type="AlphaFoldDB" id="A0A917BRQ4"/>
<dbReference type="Pfam" id="PF13677">
    <property type="entry name" value="MotB_plug"/>
    <property type="match status" value="1"/>
</dbReference>
<feature type="region of interest" description="Disordered" evidence="3">
    <location>
        <begin position="243"/>
        <end position="302"/>
    </location>
</feature>
<reference evidence="6" key="2">
    <citation type="submission" date="2020-09" db="EMBL/GenBank/DDBJ databases">
        <authorList>
            <person name="Sun Q."/>
            <person name="Zhou Y."/>
        </authorList>
    </citation>
    <scope>NUCLEOTIDE SEQUENCE</scope>
    <source>
        <strain evidence="6">CGMCC 1.15254</strain>
    </source>
</reference>
<sequence length="302" mass="32854">MDRIQVNFGGGKRPESDAGRTITLFLSLYLLVLAFFILLVSISSTEEVKSKALMESLTSTFSSVLPPRMDLTAFNATTGDFLAADDFQRQVTGLFSTVIGVVKVDTIQPGRLMRVEIDGDSLFELDKDTIREGQYGFMDRLVAALSANPPGLRFEMEFVVPAPWSGIRTLPTKQSLPVRRAGAFARELLTRGAPPGSVSIGVKGSDETALEIWFHIRAQDENRIRFEESPLISSEVIKPAEVEQARPEPVTLSPQNSQASNGNRAVVLPLPLTPPAQEVVPAPEEANAPISLRPPRLGEGGQ</sequence>
<evidence type="ECO:0000259" key="5">
    <source>
        <dbReference type="Pfam" id="PF13677"/>
    </source>
</evidence>
<evidence type="ECO:0000256" key="3">
    <source>
        <dbReference type="SAM" id="MobiDB-lite"/>
    </source>
</evidence>
<protein>
    <recommendedName>
        <fullName evidence="5">Motility protein B-like N-terminal domain-containing protein</fullName>
    </recommendedName>
</protein>
<keyword evidence="7" id="KW-1185">Reference proteome</keyword>
<accession>A0A917BRQ4</accession>